<gene>
    <name evidence="1" type="ORF">DIU77_19085</name>
</gene>
<protein>
    <submittedName>
        <fullName evidence="1">Uncharacterized protein</fullName>
    </submittedName>
</protein>
<dbReference type="AlphaFoldDB" id="A0A2W4IRA6"/>
<reference evidence="1" key="1">
    <citation type="submission" date="2018-05" db="EMBL/GenBank/DDBJ databases">
        <authorList>
            <person name="Lanie J.A."/>
            <person name="Ng W.-L."/>
            <person name="Kazmierczak K.M."/>
            <person name="Andrzejewski T.M."/>
            <person name="Davidsen T.M."/>
            <person name="Wayne K.J."/>
            <person name="Tettelin H."/>
            <person name="Glass J.I."/>
            <person name="Rusch D."/>
            <person name="Podicherti R."/>
            <person name="Tsui H.-C.T."/>
            <person name="Winkler M.E."/>
        </authorList>
    </citation>
    <scope>NUCLEOTIDE SEQUENCE</scope>
    <source>
        <strain evidence="1">ZC4RG45</strain>
    </source>
</reference>
<comment type="caution">
    <text evidence="1">The sequence shown here is derived from an EMBL/GenBank/DDBJ whole genome shotgun (WGS) entry which is preliminary data.</text>
</comment>
<sequence length="81" mass="8921">MDSSPSNDMDREIGANEFKVEAEALNSGDGRSPEVETVRLSDLIERVPDFVPGREPEWRRPVNADQSAPLSDVIHEIETGG</sequence>
<organism evidence="1">
    <name type="scientific">Thermocrispum agreste</name>
    <dbReference type="NCBI Taxonomy" id="37925"/>
    <lineage>
        <taxon>Bacteria</taxon>
        <taxon>Bacillati</taxon>
        <taxon>Actinomycetota</taxon>
        <taxon>Actinomycetes</taxon>
        <taxon>Pseudonocardiales</taxon>
        <taxon>Pseudonocardiaceae</taxon>
        <taxon>Thermocrispum</taxon>
    </lineage>
</organism>
<evidence type="ECO:0000313" key="1">
    <source>
        <dbReference type="EMBL" id="PZM89470.1"/>
    </source>
</evidence>
<accession>A0A2W4IRA6</accession>
<proteinExistence type="predicted"/>
<name>A0A2W4IRA6_9PSEU</name>
<dbReference type="EMBL" id="QGUI01000965">
    <property type="protein sequence ID" value="PZM89470.1"/>
    <property type="molecule type" value="Genomic_DNA"/>
</dbReference>